<evidence type="ECO:0000313" key="2">
    <source>
        <dbReference type="Proteomes" id="UP000028487"/>
    </source>
</evidence>
<proteinExistence type="predicted"/>
<dbReference type="Proteomes" id="UP000028487">
    <property type="component" value="Unassembled WGS sequence"/>
</dbReference>
<sequence length="51" mass="6024">MVSYHVNISLFHLLLTLFITDIGIDNNTGNAIRPNEFQYYWHVIGKSCQYY</sequence>
<name>A0A077NUP9_XENBV</name>
<dbReference type="EMBL" id="CBSV010000119">
    <property type="protein sequence ID" value="CDH01316.1"/>
    <property type="molecule type" value="Genomic_DNA"/>
</dbReference>
<accession>A0A077NUP9</accession>
<organism evidence="1 2">
    <name type="scientific">Xenorhabdus bovienii str. feltiae Moldova</name>
    <dbReference type="NCBI Taxonomy" id="1398200"/>
    <lineage>
        <taxon>Bacteria</taxon>
        <taxon>Pseudomonadati</taxon>
        <taxon>Pseudomonadota</taxon>
        <taxon>Gammaproteobacteria</taxon>
        <taxon>Enterobacterales</taxon>
        <taxon>Morganellaceae</taxon>
        <taxon>Xenorhabdus</taxon>
    </lineage>
</organism>
<comment type="caution">
    <text evidence="1">The sequence shown here is derived from an EMBL/GenBank/DDBJ whole genome shotgun (WGS) entry which is preliminary data.</text>
</comment>
<protein>
    <submittedName>
        <fullName evidence="1">Uncharacterized protein</fullName>
    </submittedName>
</protein>
<evidence type="ECO:0000313" key="1">
    <source>
        <dbReference type="EMBL" id="CDH01316.1"/>
    </source>
</evidence>
<dbReference type="AlphaFoldDB" id="A0A077NUP9"/>
<gene>
    <name evidence="1" type="ORF">XBFM1_2050084</name>
</gene>
<reference evidence="1" key="1">
    <citation type="submission" date="2013-07" db="EMBL/GenBank/DDBJ databases">
        <title>Sub-species coevolution in mutualistic symbiosis.</title>
        <authorList>
            <person name="Murfin K."/>
            <person name="Klassen J."/>
            <person name="Lee M."/>
            <person name="Forst S."/>
            <person name="Stock P."/>
            <person name="Goodrich-Blair H."/>
        </authorList>
    </citation>
    <scope>NUCLEOTIDE SEQUENCE [LARGE SCALE GENOMIC DNA]</scope>
    <source>
        <strain evidence="1">Feltiae Moldova</strain>
    </source>
</reference>
<dbReference type="HOGENOM" id="CLU_215041_0_0_6"/>